<feature type="domain" description="CHK kinase-like" evidence="1">
    <location>
        <begin position="119"/>
        <end position="312"/>
    </location>
</feature>
<dbReference type="PANTHER" id="PTHR11012">
    <property type="entry name" value="PROTEIN KINASE-LIKE DOMAIN-CONTAINING"/>
    <property type="match status" value="1"/>
</dbReference>
<organism evidence="2">
    <name type="scientific">Graphocephala atropunctata</name>
    <dbReference type="NCBI Taxonomy" id="36148"/>
    <lineage>
        <taxon>Eukaryota</taxon>
        <taxon>Metazoa</taxon>
        <taxon>Ecdysozoa</taxon>
        <taxon>Arthropoda</taxon>
        <taxon>Hexapoda</taxon>
        <taxon>Insecta</taxon>
        <taxon>Pterygota</taxon>
        <taxon>Neoptera</taxon>
        <taxon>Paraneoptera</taxon>
        <taxon>Hemiptera</taxon>
        <taxon>Auchenorrhyncha</taxon>
        <taxon>Membracoidea</taxon>
        <taxon>Cicadellidae</taxon>
        <taxon>Cicadellinae</taxon>
        <taxon>Cicadellini</taxon>
        <taxon>Graphocephala</taxon>
    </lineage>
</organism>
<dbReference type="InterPro" id="IPR015897">
    <property type="entry name" value="CHK_kinase-like"/>
</dbReference>
<reference evidence="2" key="1">
    <citation type="submission" date="2015-11" db="EMBL/GenBank/DDBJ databases">
        <title>De novo transcriptome assembly of four potential Pierce s Disease insect vectors from Arizona vineyards.</title>
        <authorList>
            <person name="Tassone E.E."/>
        </authorList>
    </citation>
    <scope>NUCLEOTIDE SEQUENCE</scope>
</reference>
<gene>
    <name evidence="2" type="ORF">g.15941</name>
</gene>
<evidence type="ECO:0000259" key="1">
    <source>
        <dbReference type="SMART" id="SM00587"/>
    </source>
</evidence>
<accession>A0A1B6LKF7</accession>
<evidence type="ECO:0000313" key="2">
    <source>
        <dbReference type="EMBL" id="JAT24136.1"/>
    </source>
</evidence>
<dbReference type="InterPro" id="IPR011009">
    <property type="entry name" value="Kinase-like_dom_sf"/>
</dbReference>
<dbReference type="SMART" id="SM00587">
    <property type="entry name" value="CHK"/>
    <property type="match status" value="1"/>
</dbReference>
<dbReference type="InterPro" id="IPR004119">
    <property type="entry name" value="EcKL"/>
</dbReference>
<name>A0A1B6LKF7_9HEMI</name>
<dbReference type="SUPFAM" id="SSF56112">
    <property type="entry name" value="Protein kinase-like (PK-like)"/>
    <property type="match status" value="1"/>
</dbReference>
<dbReference type="Pfam" id="PF02958">
    <property type="entry name" value="EcKL"/>
    <property type="match status" value="1"/>
</dbReference>
<proteinExistence type="predicted"/>
<sequence>MSHKLLTDKILPLVFNKGGTKFVECQFDSDSAGEDQFQSSVIFLTAIVSKGEDREEIPLIVKFEPSSEEVRGYLRTGVQFYTEVLMYARLLPLLNRNGIVEDCFARFYHGVGSGNEKIVVLEDLRPRGFRLAAERAFIDYEHLALAMDTLGRFHALSFAAKKESPDEFSSLIKRLEEPTWTDDNPFFPTIKTCIHRAVDPLVKAGKHVEVLTKFLHCVDTNLCDMMLELVAPEEPSAVLCHGDFCRNNILFRYTGEKVTDVKFFDVATSRYSSPMIDISFFLLMNSSATVRQSCWDDLLTIYHRALSTAIPGTEVPSLEDVRKEVTNNGIYGFIHCSYFLPMMLYEDNPYADVESLVRQPSENVAQDHLLVGGEAGTRLLSEMIEELLDRGCLSLQHKLLQSRSDP</sequence>
<dbReference type="PANTHER" id="PTHR11012:SF8">
    <property type="entry name" value="JUVENILE HORMONE-INDUCIBLE PROTEIN 26"/>
    <property type="match status" value="1"/>
</dbReference>
<dbReference type="Gene3D" id="3.90.1200.10">
    <property type="match status" value="1"/>
</dbReference>
<dbReference type="EMBL" id="GEBQ01015841">
    <property type="protein sequence ID" value="JAT24136.1"/>
    <property type="molecule type" value="Transcribed_RNA"/>
</dbReference>
<dbReference type="AlphaFoldDB" id="A0A1B6LKF7"/>
<protein>
    <recommendedName>
        <fullName evidence="1">CHK kinase-like domain-containing protein</fullName>
    </recommendedName>
</protein>